<gene>
    <name evidence="1" type="ORF">Q0N40_10580</name>
</gene>
<dbReference type="SUPFAM" id="SSF46689">
    <property type="entry name" value="Homeodomain-like"/>
    <property type="match status" value="1"/>
</dbReference>
<accession>A0AAU0Q0A9</accession>
<evidence type="ECO:0000313" key="2">
    <source>
        <dbReference type="Proteomes" id="UP001174314"/>
    </source>
</evidence>
<name>A0AAU0Q0A9_9CORY</name>
<dbReference type="EMBL" id="CP137757">
    <property type="protein sequence ID" value="WPF24938.1"/>
    <property type="molecule type" value="Genomic_DNA"/>
</dbReference>
<organism evidence="1 2">
    <name type="scientific">Corynebacterium pseudokroppenstedtii</name>
    <dbReference type="NCBI Taxonomy" id="2804917"/>
    <lineage>
        <taxon>Bacteria</taxon>
        <taxon>Bacillati</taxon>
        <taxon>Actinomycetota</taxon>
        <taxon>Actinomycetes</taxon>
        <taxon>Mycobacteriales</taxon>
        <taxon>Corynebacteriaceae</taxon>
        <taxon>Corynebacterium</taxon>
    </lineage>
</organism>
<keyword evidence="2" id="KW-1185">Reference proteome</keyword>
<dbReference type="RefSeq" id="WP_221923927.1">
    <property type="nucleotide sequence ID" value="NZ_CP137757.1"/>
</dbReference>
<dbReference type="Proteomes" id="UP001174314">
    <property type="component" value="Chromosome"/>
</dbReference>
<evidence type="ECO:0000313" key="1">
    <source>
        <dbReference type="EMBL" id="WPF24938.1"/>
    </source>
</evidence>
<reference evidence="1 2" key="1">
    <citation type="submission" date="2023-10" db="EMBL/GenBank/DDBJ databases">
        <title>complete genome sequence of Corynebacterium pseudokroppenstedtii P15-C1.</title>
        <authorList>
            <person name="Bruggemann H."/>
            <person name="Poehlein A."/>
        </authorList>
    </citation>
    <scope>NUCLEOTIDE SEQUENCE [LARGE SCALE GENOMIC DNA]</scope>
    <source>
        <strain evidence="1 2">P15_C1</strain>
    </source>
</reference>
<proteinExistence type="predicted"/>
<dbReference type="KEGG" id="cpsk:Q0N40_10580"/>
<dbReference type="Gene3D" id="1.10.357.10">
    <property type="entry name" value="Tetracycline Repressor, domain 2"/>
    <property type="match status" value="1"/>
</dbReference>
<dbReference type="InterPro" id="IPR009057">
    <property type="entry name" value="Homeodomain-like_sf"/>
</dbReference>
<protein>
    <submittedName>
        <fullName evidence="1">Uncharacterized protein</fullName>
    </submittedName>
</protein>
<dbReference type="AlphaFoldDB" id="A0AAU0Q0A9"/>
<sequence>MTVVASYAAAEFAEGSPEVWLLFICPYTLLSKLHRGNGHRRGLPREEASRVLARYERKVAAEADLNIGSVRHFFGGHEDLLAAAAQEAGDRMGRRLEHHPVEQLRGLTGEKALNALQDLLEQVLPVDEPRKVEAIVVLEFIRASRTQAVFASSAA</sequence>